<name>A0A0F9N3K9_9ZZZZ</name>
<sequence length="503" mass="53896">MNPLRLTSDATKQVFSDGNLVVTRGAVNSRGGVGTFAPTSGKWYWEGTLTTYAGGTINEIFVAAVADDISTALGFSGDFTGVRPVDGLVTKFDDSETIFAGGVGVQGDVYSFEMDLGIPQIEIFKNGSSFVTDTTMTAADVAKGIGPAYTIANNSKFTFNFGQQSFVHTPSTGFLSLNSSNLPTPTIADPSDYFHTELYTGNGTSQSRTFDFEPDLIWFKDRSITANHSLYDSVRGVTKRLSSSISNGESNQTTLTSFNSDGFTINGDGGGDAINASGDSFVAWNWIEGSTPGFDIVSYTGTGSAHTEAHSLGAVPDMMIVKNRDAIEDWFVYHQGIDSTPEGDRLKLNSTTGSSASTVWDSTAPTDSVFTVSDDDPVNKLDDAFIAYLWAEIEGFSKFGTYTGDGAANGPFVWCGFRPAFLITKRTDIAGDWLMMDSARNIFNVITKRLISDSNVGEGTTNTLDFLSNGFKLRETSANINATGGTYVFAAFAESPFKTARAR</sequence>
<dbReference type="AlphaFoldDB" id="A0A0F9N3K9"/>
<dbReference type="InterPro" id="IPR001870">
    <property type="entry name" value="B30.2/SPRY"/>
</dbReference>
<dbReference type="EMBL" id="LAZR01008864">
    <property type="protein sequence ID" value="KKM76112.1"/>
    <property type="molecule type" value="Genomic_DNA"/>
</dbReference>
<dbReference type="PROSITE" id="PS50188">
    <property type="entry name" value="B302_SPRY"/>
    <property type="match status" value="1"/>
</dbReference>
<dbReference type="InterPro" id="IPR055906">
    <property type="entry name" value="DUF7483"/>
</dbReference>
<comment type="caution">
    <text evidence="2">The sequence shown here is derived from an EMBL/GenBank/DDBJ whole genome shotgun (WGS) entry which is preliminary data.</text>
</comment>
<feature type="domain" description="B30.2/SPRY" evidence="1">
    <location>
        <begin position="1"/>
        <end position="166"/>
    </location>
</feature>
<organism evidence="2">
    <name type="scientific">marine sediment metagenome</name>
    <dbReference type="NCBI Taxonomy" id="412755"/>
    <lineage>
        <taxon>unclassified sequences</taxon>
        <taxon>metagenomes</taxon>
        <taxon>ecological metagenomes</taxon>
    </lineage>
</organism>
<dbReference type="InterPro" id="IPR043136">
    <property type="entry name" value="B30.2/SPRY_sf"/>
</dbReference>
<evidence type="ECO:0000259" key="1">
    <source>
        <dbReference type="PROSITE" id="PS50188"/>
    </source>
</evidence>
<dbReference type="Pfam" id="PF24299">
    <property type="entry name" value="DUF7483"/>
    <property type="match status" value="1"/>
</dbReference>
<gene>
    <name evidence="2" type="ORF">LCGC14_1383440</name>
</gene>
<accession>A0A0F9N3K9</accession>
<evidence type="ECO:0000313" key="2">
    <source>
        <dbReference type="EMBL" id="KKM76112.1"/>
    </source>
</evidence>
<reference evidence="2" key="1">
    <citation type="journal article" date="2015" name="Nature">
        <title>Complex archaea that bridge the gap between prokaryotes and eukaryotes.</title>
        <authorList>
            <person name="Spang A."/>
            <person name="Saw J.H."/>
            <person name="Jorgensen S.L."/>
            <person name="Zaremba-Niedzwiedzka K."/>
            <person name="Martijn J."/>
            <person name="Lind A.E."/>
            <person name="van Eijk R."/>
            <person name="Schleper C."/>
            <person name="Guy L."/>
            <person name="Ettema T.J."/>
        </authorList>
    </citation>
    <scope>NUCLEOTIDE SEQUENCE</scope>
</reference>
<proteinExistence type="predicted"/>
<dbReference type="Gene3D" id="2.60.120.920">
    <property type="match status" value="1"/>
</dbReference>
<protein>
    <recommendedName>
        <fullName evidence="1">B30.2/SPRY domain-containing protein</fullName>
    </recommendedName>
</protein>